<dbReference type="Proteomes" id="UP001061999">
    <property type="component" value="Unassembled WGS sequence"/>
</dbReference>
<dbReference type="PROSITE" id="PS51257">
    <property type="entry name" value="PROKAR_LIPOPROTEIN"/>
    <property type="match status" value="1"/>
</dbReference>
<reference evidence="2" key="1">
    <citation type="submission" date="2022-07" db="EMBL/GenBank/DDBJ databases">
        <title>Pseudomonas agronomica sp. nov.: a novel bacterium with biotechnological application in the synthesis of biofertilizers from valorized agricultural residues.</title>
        <authorList>
            <person name="Robas M."/>
            <person name="Fernandez V.M."/>
            <person name="Luna L."/>
            <person name="Provanza A."/>
            <person name="Jimenez P.A."/>
        </authorList>
    </citation>
    <scope>NUCLEOTIDE SEQUENCE</scope>
    <source>
        <strain evidence="2">SAICEU22T</strain>
    </source>
</reference>
<keyword evidence="3" id="KW-1185">Reference proteome</keyword>
<accession>A0ABT3FBH6</accession>
<dbReference type="Gene3D" id="3.40.190.10">
    <property type="entry name" value="Periplasmic binding protein-like II"/>
    <property type="match status" value="2"/>
</dbReference>
<evidence type="ECO:0000313" key="2">
    <source>
        <dbReference type="EMBL" id="MCW1246454.1"/>
    </source>
</evidence>
<comment type="similarity">
    <text evidence="1">Belongs to the bacterial solute-binding protein 3 family.</text>
</comment>
<organism evidence="2 3">
    <name type="scientific">Pseudomonas agronomica</name>
    <dbReference type="NCBI Taxonomy" id="2979328"/>
    <lineage>
        <taxon>Bacteria</taxon>
        <taxon>Pseudomonadati</taxon>
        <taxon>Pseudomonadota</taxon>
        <taxon>Gammaproteobacteria</taxon>
        <taxon>Pseudomonadales</taxon>
        <taxon>Pseudomonadaceae</taxon>
        <taxon>Pseudomonas</taxon>
    </lineage>
</organism>
<dbReference type="PANTHER" id="PTHR35936:SF6">
    <property type="entry name" value="AMINO ACID ABC TRANSPORTER SUBSTRATE-BINDING PAAT FAMILY PROTEIN"/>
    <property type="match status" value="1"/>
</dbReference>
<sequence length="255" mass="28409">MRSAMGALLLLGTGCFAEEVPLRFAITDGWAMPMVQIDRGRPTQGILPDIMTSLATRVGMPAQFHVLSRARLDGAMEHGEIDMRCYVSPDWVDADAADYLWSVPLFFQRDVLVGSSSVPDKITPAALAQQSIGTVLSYSYPTLQPLFDSGHLRRDDARSQDQVLAKLLAGRYRYAVSNQWALDWFNQRHTADRQLHEVAILQEQQLSCYLRNNPRIPVQRILQTLQEMKASGEIDAIIQLYTGRSEGSQASAASL</sequence>
<name>A0ABT3FBH6_9PSED</name>
<protein>
    <submittedName>
        <fullName evidence="2">Transporter substrate-binding domain-containing protein</fullName>
    </submittedName>
</protein>
<proteinExistence type="inferred from homology"/>
<dbReference type="SUPFAM" id="SSF53850">
    <property type="entry name" value="Periplasmic binding protein-like II"/>
    <property type="match status" value="1"/>
</dbReference>
<dbReference type="EMBL" id="JAOSHO010000296">
    <property type="protein sequence ID" value="MCW1246454.1"/>
    <property type="molecule type" value="Genomic_DNA"/>
</dbReference>
<evidence type="ECO:0000256" key="1">
    <source>
        <dbReference type="ARBA" id="ARBA00010333"/>
    </source>
</evidence>
<comment type="caution">
    <text evidence="2">The sequence shown here is derived from an EMBL/GenBank/DDBJ whole genome shotgun (WGS) entry which is preliminary data.</text>
</comment>
<evidence type="ECO:0000313" key="3">
    <source>
        <dbReference type="Proteomes" id="UP001061999"/>
    </source>
</evidence>
<gene>
    <name evidence="2" type="ORF">OC610_18715</name>
</gene>
<dbReference type="PANTHER" id="PTHR35936">
    <property type="entry name" value="MEMBRANE-BOUND LYTIC MUREIN TRANSGLYCOSYLASE F"/>
    <property type="match status" value="1"/>
</dbReference>
<dbReference type="RefSeq" id="WP_264429748.1">
    <property type="nucleotide sequence ID" value="NZ_JAOSHO010000296.1"/>
</dbReference>